<dbReference type="Proteomes" id="UP000218231">
    <property type="component" value="Unassembled WGS sequence"/>
</dbReference>
<dbReference type="AlphaFoldDB" id="A0A2A2K0Y9"/>
<keyword evidence="2" id="KW-1185">Reference proteome</keyword>
<sequence length="141" mass="15998">MLQARRLELLHIAVGRQLLGVIAVGIGDEHEMADVHQHLLDGHGAFEEGSGKGLAGRPKIIWRQSCNRSTSPPRQHRYWQQTCKVQYCVRIQNKSLFHYRMRPTGSTHMQSRTAPSSDSTRNFAQLQVSTYLAATEPTIQY</sequence>
<reference evidence="1 2" key="1">
    <citation type="journal article" date="2017" name="Curr. Biol.">
        <title>Genome architecture and evolution of a unichromosomal asexual nematode.</title>
        <authorList>
            <person name="Fradin H."/>
            <person name="Zegar C."/>
            <person name="Gutwein M."/>
            <person name="Lucas J."/>
            <person name="Kovtun M."/>
            <person name="Corcoran D."/>
            <person name="Baugh L.R."/>
            <person name="Kiontke K."/>
            <person name="Gunsalus K."/>
            <person name="Fitch D.H."/>
            <person name="Piano F."/>
        </authorList>
    </citation>
    <scope>NUCLEOTIDE SEQUENCE [LARGE SCALE GENOMIC DNA]</scope>
    <source>
        <strain evidence="1">PF1309</strain>
    </source>
</reference>
<comment type="caution">
    <text evidence="1">The sequence shown here is derived from an EMBL/GenBank/DDBJ whole genome shotgun (WGS) entry which is preliminary data.</text>
</comment>
<evidence type="ECO:0000313" key="2">
    <source>
        <dbReference type="Proteomes" id="UP000218231"/>
    </source>
</evidence>
<organism evidence="1 2">
    <name type="scientific">Diploscapter pachys</name>
    <dbReference type="NCBI Taxonomy" id="2018661"/>
    <lineage>
        <taxon>Eukaryota</taxon>
        <taxon>Metazoa</taxon>
        <taxon>Ecdysozoa</taxon>
        <taxon>Nematoda</taxon>
        <taxon>Chromadorea</taxon>
        <taxon>Rhabditida</taxon>
        <taxon>Rhabditina</taxon>
        <taxon>Rhabditomorpha</taxon>
        <taxon>Rhabditoidea</taxon>
        <taxon>Rhabditidae</taxon>
        <taxon>Diploscapter</taxon>
    </lineage>
</organism>
<accession>A0A2A2K0Y9</accession>
<proteinExistence type="predicted"/>
<dbReference type="EMBL" id="LIAE01009912">
    <property type="protein sequence ID" value="PAV67560.1"/>
    <property type="molecule type" value="Genomic_DNA"/>
</dbReference>
<gene>
    <name evidence="1" type="ORF">WR25_09181</name>
</gene>
<evidence type="ECO:0000313" key="1">
    <source>
        <dbReference type="EMBL" id="PAV67560.1"/>
    </source>
</evidence>
<protein>
    <submittedName>
        <fullName evidence="1">Uncharacterized protein</fullName>
    </submittedName>
</protein>
<name>A0A2A2K0Y9_9BILA</name>